<dbReference type="InterPro" id="IPR028015">
    <property type="entry name" value="CCDC84-like"/>
</dbReference>
<dbReference type="EMBL" id="CP144699">
    <property type="protein sequence ID" value="WVZ19014.1"/>
    <property type="molecule type" value="Genomic_DNA"/>
</dbReference>
<dbReference type="AlphaFoldDB" id="A0AAQ3S4G4"/>
<organism evidence="1 2">
    <name type="scientific">Vigna mungo</name>
    <name type="common">Black gram</name>
    <name type="synonym">Phaseolus mungo</name>
    <dbReference type="NCBI Taxonomy" id="3915"/>
    <lineage>
        <taxon>Eukaryota</taxon>
        <taxon>Viridiplantae</taxon>
        <taxon>Streptophyta</taxon>
        <taxon>Embryophyta</taxon>
        <taxon>Tracheophyta</taxon>
        <taxon>Spermatophyta</taxon>
        <taxon>Magnoliopsida</taxon>
        <taxon>eudicotyledons</taxon>
        <taxon>Gunneridae</taxon>
        <taxon>Pentapetalae</taxon>
        <taxon>rosids</taxon>
        <taxon>fabids</taxon>
        <taxon>Fabales</taxon>
        <taxon>Fabaceae</taxon>
        <taxon>Papilionoideae</taxon>
        <taxon>50 kb inversion clade</taxon>
        <taxon>NPAAA clade</taxon>
        <taxon>indigoferoid/millettioid clade</taxon>
        <taxon>Phaseoleae</taxon>
        <taxon>Vigna</taxon>
    </lineage>
</organism>
<proteinExistence type="predicted"/>
<accession>A0AAQ3S4G4</accession>
<keyword evidence="2" id="KW-1185">Reference proteome</keyword>
<protein>
    <submittedName>
        <fullName evidence="1">Uncharacterized protein</fullName>
    </submittedName>
</protein>
<reference evidence="1 2" key="1">
    <citation type="journal article" date="2023" name="Life. Sci Alliance">
        <title>Evolutionary insights into 3D genome organization and epigenetic landscape of Vigna mungo.</title>
        <authorList>
            <person name="Junaid A."/>
            <person name="Singh B."/>
            <person name="Bhatia S."/>
        </authorList>
    </citation>
    <scope>NUCLEOTIDE SEQUENCE [LARGE SCALE GENOMIC DNA]</scope>
    <source>
        <strain evidence="1">Urdbean</strain>
    </source>
</reference>
<dbReference type="PANTHER" id="PTHR31198:SF1">
    <property type="entry name" value="CENTROSOMAL AT-AC SPLICING FACTOR"/>
    <property type="match status" value="1"/>
</dbReference>
<evidence type="ECO:0000313" key="1">
    <source>
        <dbReference type="EMBL" id="WVZ19014.1"/>
    </source>
</evidence>
<gene>
    <name evidence="1" type="ORF">V8G54_006336</name>
</gene>
<dbReference type="PANTHER" id="PTHR31198">
    <property type="entry name" value="COILED-COIL DOMAIN-CONTAINING PROTEIN 84"/>
    <property type="match status" value="1"/>
</dbReference>
<dbReference type="Proteomes" id="UP001374535">
    <property type="component" value="Chromosome 2"/>
</dbReference>
<name>A0AAQ3S4G4_VIGMU</name>
<evidence type="ECO:0000313" key="2">
    <source>
        <dbReference type="Proteomes" id="UP001374535"/>
    </source>
</evidence>
<dbReference type="Pfam" id="PF14968">
    <property type="entry name" value="CCDC84"/>
    <property type="match status" value="1"/>
</dbReference>
<sequence>MKKEKQKSEFEFCKACNINHDQGLRHKYFPNHKKSLSSFLSRFRKKLSDVRFFLNAPIPLDPQLASRNRFWCVFCDQDRQCDSPPRQCPTREEFEAFLLEIRRCRESIGRVYVFR</sequence>